<name>A0ABW3IX43_9RHOB</name>
<reference evidence="2" key="1">
    <citation type="journal article" date="2019" name="Int. J. Syst. Evol. Microbiol.">
        <title>The Global Catalogue of Microorganisms (GCM) 10K type strain sequencing project: providing services to taxonomists for standard genome sequencing and annotation.</title>
        <authorList>
            <consortium name="The Broad Institute Genomics Platform"/>
            <consortium name="The Broad Institute Genome Sequencing Center for Infectious Disease"/>
            <person name="Wu L."/>
            <person name="Ma J."/>
        </authorList>
    </citation>
    <scope>NUCLEOTIDE SEQUENCE [LARGE SCALE GENOMIC DNA]</scope>
    <source>
        <strain evidence="2">CCUG 60524</strain>
    </source>
</reference>
<accession>A0ABW3IX43</accession>
<evidence type="ECO:0008006" key="3">
    <source>
        <dbReference type="Google" id="ProtNLM"/>
    </source>
</evidence>
<protein>
    <recommendedName>
        <fullName evidence="3">DUF1127 domain-containing protein</fullName>
    </recommendedName>
</protein>
<dbReference type="RefSeq" id="WP_386078904.1">
    <property type="nucleotide sequence ID" value="NZ_JBHTJT010000060.1"/>
</dbReference>
<organism evidence="1 2">
    <name type="scientific">Tropicimonas aquimaris</name>
    <dbReference type="NCBI Taxonomy" id="914152"/>
    <lineage>
        <taxon>Bacteria</taxon>
        <taxon>Pseudomonadati</taxon>
        <taxon>Pseudomonadota</taxon>
        <taxon>Alphaproteobacteria</taxon>
        <taxon>Rhodobacterales</taxon>
        <taxon>Roseobacteraceae</taxon>
        <taxon>Tropicimonas</taxon>
    </lineage>
</organism>
<gene>
    <name evidence="1" type="ORF">ACFQ2S_23705</name>
</gene>
<comment type="caution">
    <text evidence="1">The sequence shown here is derived from an EMBL/GenBank/DDBJ whole genome shotgun (WGS) entry which is preliminary data.</text>
</comment>
<proteinExistence type="predicted"/>
<dbReference type="Proteomes" id="UP001597108">
    <property type="component" value="Unassembled WGS sequence"/>
</dbReference>
<keyword evidence="2" id="KW-1185">Reference proteome</keyword>
<evidence type="ECO:0000313" key="1">
    <source>
        <dbReference type="EMBL" id="MFD0982644.1"/>
    </source>
</evidence>
<evidence type="ECO:0000313" key="2">
    <source>
        <dbReference type="Proteomes" id="UP001597108"/>
    </source>
</evidence>
<dbReference type="EMBL" id="JBHTJT010000060">
    <property type="protein sequence ID" value="MFD0982644.1"/>
    <property type="molecule type" value="Genomic_DNA"/>
</dbReference>
<sequence length="49" mass="6010">MFFRNRRKEQRRETCLPWRVARHLSHDQLRDVGLKACPGPVPVFLRHLW</sequence>